<dbReference type="AlphaFoldDB" id="A0A1Q3AS78"/>
<dbReference type="PANTHER" id="PTHR34676:SF8">
    <property type="entry name" value="TRANSMEMBRANE PROTEIN"/>
    <property type="match status" value="1"/>
</dbReference>
<sequence>MTIFIQSLDYELWNIITNGPEIPTKIVDGQRVLKLNNEYNDHDYKLIQLNAKAKHVFFCALSPSEFNRVSSLDSAKEMWDRLMVTYEGTNQVKDTKINRLVHDYELFTMLENENISSMHGRFNDIINS</sequence>
<organism evidence="1 2">
    <name type="scientific">Cephalotus follicularis</name>
    <name type="common">Albany pitcher plant</name>
    <dbReference type="NCBI Taxonomy" id="3775"/>
    <lineage>
        <taxon>Eukaryota</taxon>
        <taxon>Viridiplantae</taxon>
        <taxon>Streptophyta</taxon>
        <taxon>Embryophyta</taxon>
        <taxon>Tracheophyta</taxon>
        <taxon>Spermatophyta</taxon>
        <taxon>Magnoliopsida</taxon>
        <taxon>eudicotyledons</taxon>
        <taxon>Gunneridae</taxon>
        <taxon>Pentapetalae</taxon>
        <taxon>rosids</taxon>
        <taxon>fabids</taxon>
        <taxon>Oxalidales</taxon>
        <taxon>Cephalotaceae</taxon>
        <taxon>Cephalotus</taxon>
    </lineage>
</organism>
<feature type="non-terminal residue" evidence="1">
    <location>
        <position position="128"/>
    </location>
</feature>
<proteinExistence type="predicted"/>
<name>A0A1Q3AS78_CEPFO</name>
<dbReference type="Pfam" id="PF14223">
    <property type="entry name" value="Retrotran_gag_2"/>
    <property type="match status" value="1"/>
</dbReference>
<evidence type="ECO:0000313" key="1">
    <source>
        <dbReference type="EMBL" id="GAV58588.1"/>
    </source>
</evidence>
<dbReference type="OrthoDB" id="1000712at2759"/>
<keyword evidence="2" id="KW-1185">Reference proteome</keyword>
<reference evidence="2" key="1">
    <citation type="submission" date="2016-04" db="EMBL/GenBank/DDBJ databases">
        <title>Cephalotus genome sequencing.</title>
        <authorList>
            <person name="Fukushima K."/>
            <person name="Hasebe M."/>
            <person name="Fang X."/>
        </authorList>
    </citation>
    <scope>NUCLEOTIDE SEQUENCE [LARGE SCALE GENOMIC DNA]</scope>
    <source>
        <strain evidence="2">cv. St1</strain>
    </source>
</reference>
<protein>
    <submittedName>
        <fullName evidence="1">UBN2 domain-containing protein</fullName>
    </submittedName>
</protein>
<dbReference type="Proteomes" id="UP000187406">
    <property type="component" value="Unassembled WGS sequence"/>
</dbReference>
<accession>A0A1Q3AS78</accession>
<dbReference type="PANTHER" id="PTHR34676">
    <property type="entry name" value="DUF4219 DOMAIN-CONTAINING PROTEIN-RELATED"/>
    <property type="match status" value="1"/>
</dbReference>
<dbReference type="EMBL" id="BDDD01000078">
    <property type="protein sequence ID" value="GAV58588.1"/>
    <property type="molecule type" value="Genomic_DNA"/>
</dbReference>
<gene>
    <name evidence="1" type="ORF">CFOL_v3_02121</name>
</gene>
<dbReference type="InParanoid" id="A0A1Q3AS78"/>
<comment type="caution">
    <text evidence="1">The sequence shown here is derived from an EMBL/GenBank/DDBJ whole genome shotgun (WGS) entry which is preliminary data.</text>
</comment>
<evidence type="ECO:0000313" key="2">
    <source>
        <dbReference type="Proteomes" id="UP000187406"/>
    </source>
</evidence>